<comment type="catalytic activity">
    <reaction evidence="10">
        <text>L-threonyl-[protein] + ATP = O-phospho-L-threonyl-[protein] + ADP + H(+)</text>
        <dbReference type="Rhea" id="RHEA:46608"/>
        <dbReference type="Rhea" id="RHEA-COMP:11060"/>
        <dbReference type="Rhea" id="RHEA-COMP:11605"/>
        <dbReference type="ChEBI" id="CHEBI:15378"/>
        <dbReference type="ChEBI" id="CHEBI:30013"/>
        <dbReference type="ChEBI" id="CHEBI:30616"/>
        <dbReference type="ChEBI" id="CHEBI:61977"/>
        <dbReference type="ChEBI" id="CHEBI:456216"/>
        <dbReference type="EC" id="2.7.11.1"/>
    </reaction>
</comment>
<keyword evidence="7 12" id="KW-0547">Nucleotide-binding</keyword>
<evidence type="ECO:0000256" key="9">
    <source>
        <dbReference type="ARBA" id="ARBA00022840"/>
    </source>
</evidence>
<dbReference type="InterPro" id="IPR017441">
    <property type="entry name" value="Protein_kinase_ATP_BS"/>
</dbReference>
<dbReference type="GO" id="GO:0005935">
    <property type="term" value="C:cellular bud neck"/>
    <property type="evidence" value="ECO:0007669"/>
    <property type="project" value="UniProtKB-SubCell"/>
</dbReference>
<feature type="region of interest" description="Disordered" evidence="13">
    <location>
        <begin position="393"/>
        <end position="450"/>
    </location>
</feature>
<dbReference type="PROSITE" id="PS00108">
    <property type="entry name" value="PROTEIN_KINASE_ST"/>
    <property type="match status" value="1"/>
</dbReference>
<proteinExistence type="inferred from homology"/>
<feature type="compositionally biased region" description="Polar residues" evidence="13">
    <location>
        <begin position="565"/>
        <end position="583"/>
    </location>
</feature>
<comment type="similarity">
    <text evidence="2">Belongs to the protein kinase superfamily. CAMK Ser/Thr protein kinase family. NIM1 subfamily.</text>
</comment>
<feature type="compositionally biased region" description="Polar residues" evidence="13">
    <location>
        <begin position="496"/>
        <end position="506"/>
    </location>
</feature>
<dbReference type="GO" id="GO:0005524">
    <property type="term" value="F:ATP binding"/>
    <property type="evidence" value="ECO:0007669"/>
    <property type="project" value="UniProtKB-UniRule"/>
</dbReference>
<dbReference type="Proteomes" id="UP001212997">
    <property type="component" value="Unassembled WGS sequence"/>
</dbReference>
<evidence type="ECO:0000256" key="6">
    <source>
        <dbReference type="ARBA" id="ARBA00022679"/>
    </source>
</evidence>
<accession>A0AAD5V0V4</accession>
<dbReference type="PROSITE" id="PS00107">
    <property type="entry name" value="PROTEIN_KINASE_ATP"/>
    <property type="match status" value="1"/>
</dbReference>
<dbReference type="PANTHER" id="PTHR24346">
    <property type="entry name" value="MAP/MICROTUBULE AFFINITY-REGULATING KINASE"/>
    <property type="match status" value="1"/>
</dbReference>
<name>A0AAD5V0V4_9APHY</name>
<dbReference type="SUPFAM" id="SSF56112">
    <property type="entry name" value="Protein kinase-like (PK-like)"/>
    <property type="match status" value="1"/>
</dbReference>
<keyword evidence="16" id="KW-1185">Reference proteome</keyword>
<comment type="caution">
    <text evidence="15">The sequence shown here is derived from an EMBL/GenBank/DDBJ whole genome shotgun (WGS) entry which is preliminary data.</text>
</comment>
<keyword evidence="8" id="KW-0418">Kinase</keyword>
<dbReference type="Pfam" id="PF00069">
    <property type="entry name" value="Pkinase"/>
    <property type="match status" value="1"/>
</dbReference>
<evidence type="ECO:0000256" key="2">
    <source>
        <dbReference type="ARBA" id="ARBA00010791"/>
    </source>
</evidence>
<dbReference type="InterPro" id="IPR008271">
    <property type="entry name" value="Ser/Thr_kinase_AS"/>
</dbReference>
<evidence type="ECO:0000256" key="4">
    <source>
        <dbReference type="ARBA" id="ARBA00022527"/>
    </source>
</evidence>
<comment type="catalytic activity">
    <reaction evidence="11">
        <text>L-seryl-[protein] + ATP = O-phospho-L-seryl-[protein] + ADP + H(+)</text>
        <dbReference type="Rhea" id="RHEA:17989"/>
        <dbReference type="Rhea" id="RHEA-COMP:9863"/>
        <dbReference type="Rhea" id="RHEA-COMP:11604"/>
        <dbReference type="ChEBI" id="CHEBI:15378"/>
        <dbReference type="ChEBI" id="CHEBI:29999"/>
        <dbReference type="ChEBI" id="CHEBI:30616"/>
        <dbReference type="ChEBI" id="CHEBI:83421"/>
        <dbReference type="ChEBI" id="CHEBI:456216"/>
        <dbReference type="EC" id="2.7.11.1"/>
    </reaction>
</comment>
<dbReference type="SMART" id="SM00220">
    <property type="entry name" value="S_TKc"/>
    <property type="match status" value="1"/>
</dbReference>
<keyword evidence="6" id="KW-0808">Transferase</keyword>
<evidence type="ECO:0000256" key="11">
    <source>
        <dbReference type="ARBA" id="ARBA00048679"/>
    </source>
</evidence>
<dbReference type="EMBL" id="JANAWD010000241">
    <property type="protein sequence ID" value="KAJ3483104.1"/>
    <property type="molecule type" value="Genomic_DNA"/>
</dbReference>
<comment type="subcellular location">
    <subcellularLocation>
        <location evidence="1">Bud neck</location>
    </subcellularLocation>
</comment>
<feature type="compositionally biased region" description="Basic and acidic residues" evidence="13">
    <location>
        <begin position="534"/>
        <end position="543"/>
    </location>
</feature>
<sequence length="797" mass="88499">MADYNFLHPRDGKKDTDPSMIGLWKIGRTIGKGSSGRVKIARHTKTGQFAAVKIVSKNPILNSRASMMHNIPDETDRILRSIEREIVIMKLIEHPNVMKLYDVWETSTELFLILEYVEGGELFDYLCNKGRLPPSEALGYFQQIIHAVHYCHSFNIAHRDIKPENLLLDKNMKIKVADFGMAIWQDKTEFLSTSCGSPHYAAPEVVSGHAYQGTSADVWSCGIVLFALLAGRLPFDDEDLATLLEKVKCGKFEMPKDIDPRAQDLIAKMLTKEVSKRITVAGILKHPFFVSLPPKAACDIPSLETIGRPVKNEHDIDPTILGNLKTLWPGLTEKALIASLTSKKSSQEKGVYHLLMRYREKRLENYDEEEENKLAAAHEARKLERQARLEAALQELPSRAGPPTPRRASGRHDRSASPSPTPGQGRTPVPMFGSGLLPSLSPLAPPVSPELQDETIQQFFKQIASHLSIMQNAETSPLDPLVSPHVARFRPLDFGHSSTPNRNSGAPQPGDVFAFGDSRGGNTNTRPLSIRRPRSAESARSNKENGPAGQDFSYLTVDYPIPSEVHNNSGGKKSSLRSNGSSKTGRRVQIAEPPEYQQAKLRKKRSVATPSSQTHAHSHPSPSSSAFSVSDGGNSFTLTSPPRRRWLGNIFKFKPAGYQLVSSQDIYRTRYECRRLLENLGLTVLLTQAEGMGVLKCTLPDSKIRDVATGTITIAKGVKFRVEVQKPTTAQVVAGFRVTLNFVLEKGAATSFKMIYNRLRREWDYDTPPRGGDMPESEGSDLVLTDDERFVEVVYES</sequence>
<keyword evidence="4" id="KW-0723">Serine/threonine-protein kinase</keyword>
<feature type="domain" description="Protein kinase" evidence="14">
    <location>
        <begin position="24"/>
        <end position="289"/>
    </location>
</feature>
<organism evidence="15 16">
    <name type="scientific">Meripilus lineatus</name>
    <dbReference type="NCBI Taxonomy" id="2056292"/>
    <lineage>
        <taxon>Eukaryota</taxon>
        <taxon>Fungi</taxon>
        <taxon>Dikarya</taxon>
        <taxon>Basidiomycota</taxon>
        <taxon>Agaricomycotina</taxon>
        <taxon>Agaricomycetes</taxon>
        <taxon>Polyporales</taxon>
        <taxon>Meripilaceae</taxon>
        <taxon>Meripilus</taxon>
    </lineage>
</organism>
<evidence type="ECO:0000256" key="1">
    <source>
        <dbReference type="ARBA" id="ARBA00004266"/>
    </source>
</evidence>
<evidence type="ECO:0000256" key="8">
    <source>
        <dbReference type="ARBA" id="ARBA00022777"/>
    </source>
</evidence>
<evidence type="ECO:0000256" key="3">
    <source>
        <dbReference type="ARBA" id="ARBA00012513"/>
    </source>
</evidence>
<dbReference type="PANTHER" id="PTHR24346:SF110">
    <property type="entry name" value="NON-SPECIFIC SERINE_THREONINE PROTEIN KINASE"/>
    <property type="match status" value="1"/>
</dbReference>
<feature type="compositionally biased region" description="Low complexity" evidence="13">
    <location>
        <begin position="608"/>
        <end position="630"/>
    </location>
</feature>
<dbReference type="GO" id="GO:0005940">
    <property type="term" value="C:septin ring"/>
    <property type="evidence" value="ECO:0007669"/>
    <property type="project" value="UniProtKB-ARBA"/>
</dbReference>
<dbReference type="InterPro" id="IPR000719">
    <property type="entry name" value="Prot_kinase_dom"/>
</dbReference>
<dbReference type="Gene3D" id="1.10.510.10">
    <property type="entry name" value="Transferase(Phosphotransferase) domain 1"/>
    <property type="match status" value="1"/>
</dbReference>
<dbReference type="FunFam" id="1.10.510.10:FF:000394">
    <property type="entry name" value="Serine/threonine-protein kinase HSL1"/>
    <property type="match status" value="1"/>
</dbReference>
<keyword evidence="5" id="KW-0597">Phosphoprotein</keyword>
<evidence type="ECO:0000256" key="13">
    <source>
        <dbReference type="SAM" id="MobiDB-lite"/>
    </source>
</evidence>
<evidence type="ECO:0000256" key="7">
    <source>
        <dbReference type="ARBA" id="ARBA00022741"/>
    </source>
</evidence>
<evidence type="ECO:0000256" key="12">
    <source>
        <dbReference type="PROSITE-ProRule" id="PRU10141"/>
    </source>
</evidence>
<gene>
    <name evidence="15" type="ORF">NLI96_g6531</name>
</gene>
<dbReference type="PROSITE" id="PS50011">
    <property type="entry name" value="PROTEIN_KINASE_DOM"/>
    <property type="match status" value="1"/>
</dbReference>
<dbReference type="EC" id="2.7.11.1" evidence="3"/>
<evidence type="ECO:0000259" key="14">
    <source>
        <dbReference type="PROSITE" id="PS50011"/>
    </source>
</evidence>
<evidence type="ECO:0000313" key="15">
    <source>
        <dbReference type="EMBL" id="KAJ3483104.1"/>
    </source>
</evidence>
<evidence type="ECO:0000256" key="5">
    <source>
        <dbReference type="ARBA" id="ARBA00022553"/>
    </source>
</evidence>
<dbReference type="GO" id="GO:0004674">
    <property type="term" value="F:protein serine/threonine kinase activity"/>
    <property type="evidence" value="ECO:0007669"/>
    <property type="project" value="UniProtKB-KW"/>
</dbReference>
<feature type="binding site" evidence="12">
    <location>
        <position position="53"/>
    </location>
    <ligand>
        <name>ATP</name>
        <dbReference type="ChEBI" id="CHEBI:30616"/>
    </ligand>
</feature>
<protein>
    <recommendedName>
        <fullName evidence="3">non-specific serine/threonine protein kinase</fullName>
        <ecNumber evidence="3">2.7.11.1</ecNumber>
    </recommendedName>
</protein>
<dbReference type="GO" id="GO:0035556">
    <property type="term" value="P:intracellular signal transduction"/>
    <property type="evidence" value="ECO:0007669"/>
    <property type="project" value="TreeGrafter"/>
</dbReference>
<reference evidence="15" key="1">
    <citation type="submission" date="2022-07" db="EMBL/GenBank/DDBJ databases">
        <title>Genome Sequence of Physisporinus lineatus.</title>
        <authorList>
            <person name="Buettner E."/>
        </authorList>
    </citation>
    <scope>NUCLEOTIDE SEQUENCE</scope>
    <source>
        <strain evidence="15">VT162</strain>
    </source>
</reference>
<evidence type="ECO:0000313" key="16">
    <source>
        <dbReference type="Proteomes" id="UP001212997"/>
    </source>
</evidence>
<dbReference type="CDD" id="cd14081">
    <property type="entry name" value="STKc_BRSK1_2"/>
    <property type="match status" value="1"/>
</dbReference>
<keyword evidence="9 12" id="KW-0067">ATP-binding</keyword>
<dbReference type="AlphaFoldDB" id="A0AAD5V0V4"/>
<dbReference type="InterPro" id="IPR011009">
    <property type="entry name" value="Kinase-like_dom_sf"/>
</dbReference>
<feature type="region of interest" description="Disordered" evidence="13">
    <location>
        <begin position="492"/>
        <end position="638"/>
    </location>
</feature>
<evidence type="ECO:0000256" key="10">
    <source>
        <dbReference type="ARBA" id="ARBA00047899"/>
    </source>
</evidence>